<evidence type="ECO:0000256" key="4">
    <source>
        <dbReference type="ARBA" id="ARBA00022741"/>
    </source>
</evidence>
<evidence type="ECO:0000256" key="2">
    <source>
        <dbReference type="ARBA" id="ARBA00022527"/>
    </source>
</evidence>
<sequence>VMSEPERRGSQRAPVRVGFYDIERTLGKGNFAVVKLARHRITKSEVAIKIIDKTLLDSANLEKIYREVEIMKLLDHPHIIKLYQV</sequence>
<evidence type="ECO:0000256" key="7">
    <source>
        <dbReference type="ARBA" id="ARBA00047899"/>
    </source>
</evidence>
<evidence type="ECO:0000256" key="8">
    <source>
        <dbReference type="ARBA" id="ARBA00048679"/>
    </source>
</evidence>
<evidence type="ECO:0000313" key="11">
    <source>
        <dbReference type="EMBL" id="KAI5606990.1"/>
    </source>
</evidence>
<keyword evidence="12" id="KW-1185">Reference proteome</keyword>
<protein>
    <recommendedName>
        <fullName evidence="1">non-specific serine/threonine protein kinase</fullName>
        <ecNumber evidence="1">2.7.11.1</ecNumber>
    </recommendedName>
</protein>
<dbReference type="Proteomes" id="UP001205998">
    <property type="component" value="Unassembled WGS sequence"/>
</dbReference>
<feature type="non-terminal residue" evidence="11">
    <location>
        <position position="85"/>
    </location>
</feature>
<keyword evidence="6 9" id="KW-0067">ATP-binding</keyword>
<evidence type="ECO:0000256" key="5">
    <source>
        <dbReference type="ARBA" id="ARBA00022777"/>
    </source>
</evidence>
<feature type="binding site" evidence="9">
    <location>
        <position position="49"/>
    </location>
    <ligand>
        <name>ATP</name>
        <dbReference type="ChEBI" id="CHEBI:30616"/>
    </ligand>
</feature>
<evidence type="ECO:0000256" key="6">
    <source>
        <dbReference type="ARBA" id="ARBA00022840"/>
    </source>
</evidence>
<keyword evidence="2" id="KW-0723">Serine/threonine-protein kinase</keyword>
<dbReference type="GO" id="GO:0005524">
    <property type="term" value="F:ATP binding"/>
    <property type="evidence" value="ECO:0007669"/>
    <property type="project" value="UniProtKB-UniRule"/>
</dbReference>
<keyword evidence="4 9" id="KW-0547">Nucleotide-binding</keyword>
<dbReference type="GO" id="GO:0050321">
    <property type="term" value="F:tau-protein kinase activity"/>
    <property type="evidence" value="ECO:0007669"/>
    <property type="project" value="TreeGrafter"/>
</dbReference>
<comment type="catalytic activity">
    <reaction evidence="7">
        <text>L-threonyl-[protein] + ATP = O-phospho-L-threonyl-[protein] + ADP + H(+)</text>
        <dbReference type="Rhea" id="RHEA:46608"/>
        <dbReference type="Rhea" id="RHEA-COMP:11060"/>
        <dbReference type="Rhea" id="RHEA-COMP:11605"/>
        <dbReference type="ChEBI" id="CHEBI:15378"/>
        <dbReference type="ChEBI" id="CHEBI:30013"/>
        <dbReference type="ChEBI" id="CHEBI:30616"/>
        <dbReference type="ChEBI" id="CHEBI:61977"/>
        <dbReference type="ChEBI" id="CHEBI:456216"/>
        <dbReference type="EC" id="2.7.11.1"/>
    </reaction>
</comment>
<dbReference type="SUPFAM" id="SSF56112">
    <property type="entry name" value="Protein kinase-like (PK-like)"/>
    <property type="match status" value="1"/>
</dbReference>
<evidence type="ECO:0000256" key="1">
    <source>
        <dbReference type="ARBA" id="ARBA00012513"/>
    </source>
</evidence>
<keyword evidence="5 11" id="KW-0418">Kinase</keyword>
<reference evidence="11" key="1">
    <citation type="submission" date="2018-07" db="EMBL/GenBank/DDBJ databases">
        <title>Comparative genomics of catfishes provides insights into carnivory and benthic adaptation.</title>
        <authorList>
            <person name="Zhang Y."/>
            <person name="Wang D."/>
            <person name="Peng Z."/>
            <person name="Zheng S."/>
            <person name="Shao F."/>
            <person name="Tao W."/>
        </authorList>
    </citation>
    <scope>NUCLEOTIDE SEQUENCE</scope>
    <source>
        <strain evidence="11">Chongqing</strain>
    </source>
</reference>
<dbReference type="AlphaFoldDB" id="A0AAD5A0G4"/>
<comment type="catalytic activity">
    <reaction evidence="8">
        <text>L-seryl-[protein] + ATP = O-phospho-L-seryl-[protein] + ADP + H(+)</text>
        <dbReference type="Rhea" id="RHEA:17989"/>
        <dbReference type="Rhea" id="RHEA-COMP:9863"/>
        <dbReference type="Rhea" id="RHEA-COMP:11604"/>
        <dbReference type="ChEBI" id="CHEBI:15378"/>
        <dbReference type="ChEBI" id="CHEBI:29999"/>
        <dbReference type="ChEBI" id="CHEBI:30616"/>
        <dbReference type="ChEBI" id="CHEBI:83421"/>
        <dbReference type="ChEBI" id="CHEBI:456216"/>
        <dbReference type="EC" id="2.7.11.1"/>
    </reaction>
</comment>
<accession>A0AAD5A0G4</accession>
<dbReference type="EMBL" id="MU594764">
    <property type="protein sequence ID" value="KAI5606990.1"/>
    <property type="molecule type" value="Genomic_DNA"/>
</dbReference>
<dbReference type="GO" id="GO:0000226">
    <property type="term" value="P:microtubule cytoskeleton organization"/>
    <property type="evidence" value="ECO:0007669"/>
    <property type="project" value="TreeGrafter"/>
</dbReference>
<dbReference type="FunFam" id="3.30.200.20:FF:000003">
    <property type="entry name" value="Non-specific serine/threonine protein kinase"/>
    <property type="match status" value="1"/>
</dbReference>
<dbReference type="PROSITE" id="PS50011">
    <property type="entry name" value="PROTEIN_KINASE_DOM"/>
    <property type="match status" value="1"/>
</dbReference>
<dbReference type="GO" id="GO:0005737">
    <property type="term" value="C:cytoplasm"/>
    <property type="evidence" value="ECO:0007669"/>
    <property type="project" value="TreeGrafter"/>
</dbReference>
<dbReference type="GO" id="GO:0035556">
    <property type="term" value="P:intracellular signal transduction"/>
    <property type="evidence" value="ECO:0007669"/>
    <property type="project" value="TreeGrafter"/>
</dbReference>
<dbReference type="InterPro" id="IPR011009">
    <property type="entry name" value="Kinase-like_dom_sf"/>
</dbReference>
<dbReference type="InterPro" id="IPR000719">
    <property type="entry name" value="Prot_kinase_dom"/>
</dbReference>
<dbReference type="InterPro" id="IPR017441">
    <property type="entry name" value="Protein_kinase_ATP_BS"/>
</dbReference>
<evidence type="ECO:0000256" key="9">
    <source>
        <dbReference type="PROSITE-ProRule" id="PRU10141"/>
    </source>
</evidence>
<evidence type="ECO:0000313" key="12">
    <source>
        <dbReference type="Proteomes" id="UP001205998"/>
    </source>
</evidence>
<evidence type="ECO:0000256" key="3">
    <source>
        <dbReference type="ARBA" id="ARBA00022679"/>
    </source>
</evidence>
<feature type="non-terminal residue" evidence="11">
    <location>
        <position position="1"/>
    </location>
</feature>
<dbReference type="PROSITE" id="PS00107">
    <property type="entry name" value="PROTEIN_KINASE_ATP"/>
    <property type="match status" value="1"/>
</dbReference>
<organism evidence="11 12">
    <name type="scientific">Silurus asotus</name>
    <name type="common">Amur catfish</name>
    <name type="synonym">Parasilurus asotus</name>
    <dbReference type="NCBI Taxonomy" id="30991"/>
    <lineage>
        <taxon>Eukaryota</taxon>
        <taxon>Metazoa</taxon>
        <taxon>Chordata</taxon>
        <taxon>Craniata</taxon>
        <taxon>Vertebrata</taxon>
        <taxon>Euteleostomi</taxon>
        <taxon>Actinopterygii</taxon>
        <taxon>Neopterygii</taxon>
        <taxon>Teleostei</taxon>
        <taxon>Ostariophysi</taxon>
        <taxon>Siluriformes</taxon>
        <taxon>Siluridae</taxon>
        <taxon>Silurus</taxon>
    </lineage>
</organism>
<comment type="caution">
    <text evidence="11">The sequence shown here is derived from an EMBL/GenBank/DDBJ whole genome shotgun (WGS) entry which is preliminary data.</text>
</comment>
<gene>
    <name evidence="11" type="ORF">C0J50_12469</name>
</gene>
<dbReference type="Pfam" id="PF00069">
    <property type="entry name" value="Pkinase"/>
    <property type="match status" value="1"/>
</dbReference>
<evidence type="ECO:0000259" key="10">
    <source>
        <dbReference type="PROSITE" id="PS50011"/>
    </source>
</evidence>
<feature type="domain" description="Protein kinase" evidence="10">
    <location>
        <begin position="20"/>
        <end position="85"/>
    </location>
</feature>
<name>A0AAD5A0G4_SILAS</name>
<dbReference type="PANTHER" id="PTHR24346:SF74">
    <property type="entry name" value="PROTEIN KINASE DOMAIN-CONTAINING PROTEIN"/>
    <property type="match status" value="1"/>
</dbReference>
<dbReference type="PANTHER" id="PTHR24346">
    <property type="entry name" value="MAP/MICROTUBULE AFFINITY-REGULATING KINASE"/>
    <property type="match status" value="1"/>
</dbReference>
<dbReference type="Gene3D" id="3.30.200.20">
    <property type="entry name" value="Phosphorylase Kinase, domain 1"/>
    <property type="match status" value="1"/>
</dbReference>
<dbReference type="EC" id="2.7.11.1" evidence="1"/>
<keyword evidence="3" id="KW-0808">Transferase</keyword>
<proteinExistence type="predicted"/>